<dbReference type="Proteomes" id="UP000224854">
    <property type="component" value="Unassembled WGS sequence"/>
</dbReference>
<organism evidence="2 3">
    <name type="scientific">Ophiocordyceps australis</name>
    <dbReference type="NCBI Taxonomy" id="1399860"/>
    <lineage>
        <taxon>Eukaryota</taxon>
        <taxon>Fungi</taxon>
        <taxon>Dikarya</taxon>
        <taxon>Ascomycota</taxon>
        <taxon>Pezizomycotina</taxon>
        <taxon>Sordariomycetes</taxon>
        <taxon>Hypocreomycetidae</taxon>
        <taxon>Hypocreales</taxon>
        <taxon>Ophiocordycipitaceae</taxon>
        <taxon>Ophiocordyceps</taxon>
    </lineage>
</organism>
<name>A0A2C5Z4E9_9HYPO</name>
<keyword evidence="3" id="KW-1185">Reference proteome</keyword>
<evidence type="ECO:0000313" key="2">
    <source>
        <dbReference type="EMBL" id="PHH75887.1"/>
    </source>
</evidence>
<keyword evidence="1" id="KW-0812">Transmembrane</keyword>
<dbReference type="OrthoDB" id="3633556at2759"/>
<accession>A0A2C5Z4E9</accession>
<protein>
    <submittedName>
        <fullName evidence="2">Uncharacterized protein</fullName>
    </submittedName>
</protein>
<reference evidence="2 3" key="1">
    <citation type="submission" date="2017-06" db="EMBL/GenBank/DDBJ databases">
        <title>Ant-infecting Ophiocordyceps genomes reveal a high diversity of potential behavioral manipulation genes and a possible major role for enterotoxins.</title>
        <authorList>
            <person name="De Bekker C."/>
            <person name="Evans H.C."/>
            <person name="Brachmann A."/>
            <person name="Hughes D.P."/>
        </authorList>
    </citation>
    <scope>NUCLEOTIDE SEQUENCE [LARGE SCALE GENOMIC DNA]</scope>
    <source>
        <strain evidence="2 3">1348a</strain>
    </source>
</reference>
<evidence type="ECO:0000313" key="3">
    <source>
        <dbReference type="Proteomes" id="UP000224854"/>
    </source>
</evidence>
<dbReference type="AlphaFoldDB" id="A0A2C5Z4E9"/>
<sequence length="454" mass="52134">MQSLRSSCASPKHQRDRVLLLAIALIISSFASIFYFAFDVRPVYIPQTISNHDKVISGPTPQPTSNNVYEDVLLYFNTSDNYPPSKINFENQRYAVFMPTAVDQFPQAIDFFQSIRCLCVDHEKIDFYVVASNSDEVRDFGQLLENLEPCSATYGRWQVPETNINGKVPHVNIINLYDILPSWLKLQQHAMPNNTSQLLGHHGKSAYQSIKNMAVALEYEYDFGLWIDSESIAVRPFSLRETFSAYLEAPTIWRSRMGKAEFQHDVMRNAAKVLGRSIDSFGSALWTLESTQWIIEKAVIRDMVHYVETAHGRDFWAIWLENGGPFEIALYNLHIMARKLETVDTIFSKYMVLETEREMLRFGLAPAFPEMEFREQTGFLERSFLLLAKDDIQPQLSAFLKRYGQRLWRLDDLSVAPPAVISRLLLDTPLDLIVSGAPPLHSWWKDQIEKSSDA</sequence>
<keyword evidence="1" id="KW-1133">Transmembrane helix</keyword>
<keyword evidence="1" id="KW-0472">Membrane</keyword>
<gene>
    <name evidence="2" type="ORF">CDD82_4226</name>
</gene>
<evidence type="ECO:0000256" key="1">
    <source>
        <dbReference type="SAM" id="Phobius"/>
    </source>
</evidence>
<proteinExistence type="predicted"/>
<feature type="transmembrane region" description="Helical" evidence="1">
    <location>
        <begin position="18"/>
        <end position="38"/>
    </location>
</feature>
<comment type="caution">
    <text evidence="2">The sequence shown here is derived from an EMBL/GenBank/DDBJ whole genome shotgun (WGS) entry which is preliminary data.</text>
</comment>
<dbReference type="EMBL" id="NJEU01000346">
    <property type="protein sequence ID" value="PHH75887.1"/>
    <property type="molecule type" value="Genomic_DNA"/>
</dbReference>